<evidence type="ECO:0000313" key="2">
    <source>
        <dbReference type="Proteomes" id="UP000821845"/>
    </source>
</evidence>
<comment type="caution">
    <text evidence="1">The sequence shown here is derived from an EMBL/GenBank/DDBJ whole genome shotgun (WGS) entry which is preliminary data.</text>
</comment>
<keyword evidence="2" id="KW-1185">Reference proteome</keyword>
<dbReference type="EMBL" id="CM023481">
    <property type="protein sequence ID" value="KAH6945093.1"/>
    <property type="molecule type" value="Genomic_DNA"/>
</dbReference>
<evidence type="ECO:0000313" key="1">
    <source>
        <dbReference type="EMBL" id="KAH6945093.1"/>
    </source>
</evidence>
<accession>A0ACB7TG54</accession>
<proteinExistence type="predicted"/>
<sequence>MGSRREGTVDALDESIGQVIEALYRKGMLSNSVVVFTSDNGGMPIGSDSNTGANWPLRGTKGTLWEGGVRVPAIVWSLLLKPGPRIVIPGLAHAADWLPTLYSAGGGSVSDLSPTDGFDLWPALLSAKSNDHVDWPRQELLLDVDQPSGLAAYRDGNFKLVVVSDPASNNSRHPFGDSSHQQHVPIPGNEPPFCSSEEAATVYFNSRMKSSPTWRTLEKLGGPGQGFPVTPGWRGTAAVKCNSESIVSTYVGLNNGDYLFDLSRDPCELQNLASQLPSVVSSIKDKLQVYRTVARQPSPHTIVENGLPEYNDCVWAPWQDQPQSAFQNCSCSS</sequence>
<organism evidence="1 2">
    <name type="scientific">Hyalomma asiaticum</name>
    <name type="common">Tick</name>
    <dbReference type="NCBI Taxonomy" id="266040"/>
    <lineage>
        <taxon>Eukaryota</taxon>
        <taxon>Metazoa</taxon>
        <taxon>Ecdysozoa</taxon>
        <taxon>Arthropoda</taxon>
        <taxon>Chelicerata</taxon>
        <taxon>Arachnida</taxon>
        <taxon>Acari</taxon>
        <taxon>Parasitiformes</taxon>
        <taxon>Ixodida</taxon>
        <taxon>Ixodoidea</taxon>
        <taxon>Ixodidae</taxon>
        <taxon>Hyalomminae</taxon>
        <taxon>Hyalomma</taxon>
    </lineage>
</organism>
<name>A0ACB7TG54_HYAAI</name>
<gene>
    <name evidence="1" type="ORF">HPB50_007197</name>
</gene>
<protein>
    <submittedName>
        <fullName evidence="1">Uncharacterized protein</fullName>
    </submittedName>
</protein>
<reference evidence="1" key="1">
    <citation type="submission" date="2020-05" db="EMBL/GenBank/DDBJ databases">
        <title>Large-scale comparative analyses of tick genomes elucidate their genetic diversity and vector capacities.</title>
        <authorList>
            <person name="Jia N."/>
            <person name="Wang J."/>
            <person name="Shi W."/>
            <person name="Du L."/>
            <person name="Sun Y."/>
            <person name="Zhan W."/>
            <person name="Jiang J."/>
            <person name="Wang Q."/>
            <person name="Zhang B."/>
            <person name="Ji P."/>
            <person name="Sakyi L.B."/>
            <person name="Cui X."/>
            <person name="Yuan T."/>
            <person name="Jiang B."/>
            <person name="Yang W."/>
            <person name="Lam T.T.-Y."/>
            <person name="Chang Q."/>
            <person name="Ding S."/>
            <person name="Wang X."/>
            <person name="Zhu J."/>
            <person name="Ruan X."/>
            <person name="Zhao L."/>
            <person name="Wei J."/>
            <person name="Que T."/>
            <person name="Du C."/>
            <person name="Cheng J."/>
            <person name="Dai P."/>
            <person name="Han X."/>
            <person name="Huang E."/>
            <person name="Gao Y."/>
            <person name="Liu J."/>
            <person name="Shao H."/>
            <person name="Ye R."/>
            <person name="Li L."/>
            <person name="Wei W."/>
            <person name="Wang X."/>
            <person name="Wang C."/>
            <person name="Yang T."/>
            <person name="Huo Q."/>
            <person name="Li W."/>
            <person name="Guo W."/>
            <person name="Chen H."/>
            <person name="Zhou L."/>
            <person name="Ni X."/>
            <person name="Tian J."/>
            <person name="Zhou Y."/>
            <person name="Sheng Y."/>
            <person name="Liu T."/>
            <person name="Pan Y."/>
            <person name="Xia L."/>
            <person name="Li J."/>
            <person name="Zhao F."/>
            <person name="Cao W."/>
        </authorList>
    </citation>
    <scope>NUCLEOTIDE SEQUENCE</scope>
    <source>
        <strain evidence="1">Hyas-2018</strain>
    </source>
</reference>
<dbReference type="Proteomes" id="UP000821845">
    <property type="component" value="Chromosome 1"/>
</dbReference>